<organism evidence="1 2">
    <name type="scientific">Nitrosococcus halophilus (strain Nc4)</name>
    <dbReference type="NCBI Taxonomy" id="472759"/>
    <lineage>
        <taxon>Bacteria</taxon>
        <taxon>Pseudomonadati</taxon>
        <taxon>Pseudomonadota</taxon>
        <taxon>Gammaproteobacteria</taxon>
        <taxon>Chromatiales</taxon>
        <taxon>Chromatiaceae</taxon>
        <taxon>Nitrosococcus</taxon>
    </lineage>
</organism>
<gene>
    <name evidence="1" type="ordered locus">Nhal_1440</name>
</gene>
<evidence type="ECO:0000313" key="2">
    <source>
        <dbReference type="Proteomes" id="UP000001844"/>
    </source>
</evidence>
<dbReference type="AlphaFoldDB" id="D5C134"/>
<dbReference type="EMBL" id="CP001798">
    <property type="protein sequence ID" value="ADE14591.1"/>
    <property type="molecule type" value="Genomic_DNA"/>
</dbReference>
<evidence type="ECO:0000313" key="1">
    <source>
        <dbReference type="EMBL" id="ADE14591.1"/>
    </source>
</evidence>
<name>D5C134_NITHN</name>
<reference evidence="2" key="1">
    <citation type="submission" date="2010-04" db="EMBL/GenBank/DDBJ databases">
        <title>Complete genome sequence of Nitrosococcus halophilus Nc4, a salt-adapted, aerobic obligate ammonia-oxidizing sulfur purple bacterium.</title>
        <authorList>
            <consortium name="US DOE Joint Genome Institute"/>
            <person name="Campbell M.A."/>
            <person name="Malfatti S.A."/>
            <person name="Chain P.S.G."/>
            <person name="Heidelberg J.F."/>
            <person name="Ward B.B."/>
            <person name="Klotz M.G."/>
        </authorList>
    </citation>
    <scope>NUCLEOTIDE SEQUENCE [LARGE SCALE GENOMIC DNA]</scope>
    <source>
        <strain evidence="2">Nc4</strain>
    </source>
</reference>
<keyword evidence="2" id="KW-1185">Reference proteome</keyword>
<accession>D5C134</accession>
<dbReference type="Proteomes" id="UP000001844">
    <property type="component" value="Chromosome"/>
</dbReference>
<dbReference type="STRING" id="472759.Nhal_1440"/>
<dbReference type="KEGG" id="nhl:Nhal_1440"/>
<sequence length="92" mass="9965">MFNASTQATTDRAGLGTVGRVNVDHSDTRRLGLVLDKGLQLAPGPSVQAGTHTLTGFYPLADMGQLFHGKGRSPLFQCFDHNRLARLVIDMK</sequence>
<dbReference type="HOGENOM" id="CLU_2410242_0_0_6"/>
<protein>
    <submittedName>
        <fullName evidence="1">Uncharacterized protein</fullName>
    </submittedName>
</protein>
<proteinExistence type="predicted"/>